<dbReference type="AlphaFoldDB" id="A0A5C5V1A3"/>
<dbReference type="EMBL" id="SIHJ01000003">
    <property type="protein sequence ID" value="TWT32248.1"/>
    <property type="molecule type" value="Genomic_DNA"/>
</dbReference>
<comment type="caution">
    <text evidence="1">The sequence shown here is derived from an EMBL/GenBank/DDBJ whole genome shotgun (WGS) entry which is preliminary data.</text>
</comment>
<sequence length="234" mass="26189">MSRQHAIGYRYIITKSIVMISTRNLAELPSPADLRLRMQEMAALTAVFDIEYGEPNFAYYPMWTKHQQVGAVKNGSGDELFVHFTSAGCFIKGFGHETAMTPHRTHPPALWPKLLDNVPIDFQSSLNEPAFDMPNTTFVVWRLSGEAQWETGDIDYPEGKDPDGSTELLSRLLLGVDGFAEWLACNYNVEVDTLIVAHVFGHKPVSVAQLQQLNEDAPVHRLRSAVEQTAYPLA</sequence>
<proteinExistence type="predicted"/>
<name>A0A5C5V1A3_9BACT</name>
<reference evidence="1 2" key="1">
    <citation type="submission" date="2019-02" db="EMBL/GenBank/DDBJ databases">
        <title>Deep-cultivation of Planctomycetes and their phenomic and genomic characterization uncovers novel biology.</title>
        <authorList>
            <person name="Wiegand S."/>
            <person name="Jogler M."/>
            <person name="Boedeker C."/>
            <person name="Pinto D."/>
            <person name="Vollmers J."/>
            <person name="Rivas-Marin E."/>
            <person name="Kohn T."/>
            <person name="Peeters S.H."/>
            <person name="Heuer A."/>
            <person name="Rast P."/>
            <person name="Oberbeckmann S."/>
            <person name="Bunk B."/>
            <person name="Jeske O."/>
            <person name="Meyerdierks A."/>
            <person name="Storesund J.E."/>
            <person name="Kallscheuer N."/>
            <person name="Luecker S."/>
            <person name="Lage O.M."/>
            <person name="Pohl T."/>
            <person name="Merkel B.J."/>
            <person name="Hornburger P."/>
            <person name="Mueller R.-W."/>
            <person name="Bruemmer F."/>
            <person name="Labrenz M."/>
            <person name="Spormann A.M."/>
            <person name="Op Den Camp H."/>
            <person name="Overmann J."/>
            <person name="Amann R."/>
            <person name="Jetten M.S.M."/>
            <person name="Mascher T."/>
            <person name="Medema M.H."/>
            <person name="Devos D.P."/>
            <person name="Kaster A.-K."/>
            <person name="Ovreas L."/>
            <person name="Rohde M."/>
            <person name="Galperin M.Y."/>
            <person name="Jogler C."/>
        </authorList>
    </citation>
    <scope>NUCLEOTIDE SEQUENCE [LARGE SCALE GENOMIC DNA]</scope>
    <source>
        <strain evidence="1 2">KOR34</strain>
    </source>
</reference>
<keyword evidence="2" id="KW-1185">Reference proteome</keyword>
<evidence type="ECO:0000313" key="1">
    <source>
        <dbReference type="EMBL" id="TWT32248.1"/>
    </source>
</evidence>
<protein>
    <submittedName>
        <fullName evidence="1">Uncharacterized protein</fullName>
    </submittedName>
</protein>
<organism evidence="1 2">
    <name type="scientific">Posidoniimonas corsicana</name>
    <dbReference type="NCBI Taxonomy" id="1938618"/>
    <lineage>
        <taxon>Bacteria</taxon>
        <taxon>Pseudomonadati</taxon>
        <taxon>Planctomycetota</taxon>
        <taxon>Planctomycetia</taxon>
        <taxon>Pirellulales</taxon>
        <taxon>Lacipirellulaceae</taxon>
        <taxon>Posidoniimonas</taxon>
    </lineage>
</organism>
<accession>A0A5C5V1A3</accession>
<gene>
    <name evidence="1" type="ORF">KOR34_40100</name>
</gene>
<dbReference type="Proteomes" id="UP000316714">
    <property type="component" value="Unassembled WGS sequence"/>
</dbReference>
<evidence type="ECO:0000313" key="2">
    <source>
        <dbReference type="Proteomes" id="UP000316714"/>
    </source>
</evidence>